<evidence type="ECO:0000259" key="3">
    <source>
        <dbReference type="Pfam" id="PF02481"/>
    </source>
</evidence>
<dbReference type="AlphaFoldDB" id="A0A841EJP6"/>
<dbReference type="PANTHER" id="PTHR43022">
    <property type="entry name" value="PROTEIN SMF"/>
    <property type="match status" value="1"/>
</dbReference>
<comment type="similarity">
    <text evidence="1">Belongs to the DprA/Smf family.</text>
</comment>
<dbReference type="Proteomes" id="UP000578077">
    <property type="component" value="Unassembled WGS sequence"/>
</dbReference>
<proteinExistence type="inferred from homology"/>
<comment type="caution">
    <text evidence="4">The sequence shown here is derived from an EMBL/GenBank/DDBJ whole genome shotgun (WGS) entry which is preliminary data.</text>
</comment>
<dbReference type="Pfam" id="PF02481">
    <property type="entry name" value="DNA_processg_A"/>
    <property type="match status" value="1"/>
</dbReference>
<feature type="region of interest" description="Disordered" evidence="2">
    <location>
        <begin position="1"/>
        <end position="46"/>
    </location>
</feature>
<evidence type="ECO:0000256" key="1">
    <source>
        <dbReference type="ARBA" id="ARBA00006525"/>
    </source>
</evidence>
<reference evidence="4 5" key="1">
    <citation type="submission" date="2020-08" db="EMBL/GenBank/DDBJ databases">
        <title>Sequencing the genomes of 1000 actinobacteria strains.</title>
        <authorList>
            <person name="Klenk H.-P."/>
        </authorList>
    </citation>
    <scope>NUCLEOTIDE SEQUENCE [LARGE SCALE GENOMIC DNA]</scope>
    <source>
        <strain evidence="4 5">DSM 44593</strain>
    </source>
</reference>
<feature type="domain" description="Smf/DprA SLOG" evidence="3">
    <location>
        <begin position="116"/>
        <end position="328"/>
    </location>
</feature>
<feature type="compositionally biased region" description="Low complexity" evidence="2">
    <location>
        <begin position="19"/>
        <end position="32"/>
    </location>
</feature>
<dbReference type="EMBL" id="JACHLY010000001">
    <property type="protein sequence ID" value="MBB5999641.1"/>
    <property type="molecule type" value="Genomic_DNA"/>
</dbReference>
<dbReference type="InterPro" id="IPR057666">
    <property type="entry name" value="DrpA_SLOG"/>
</dbReference>
<dbReference type="Gene3D" id="3.40.50.450">
    <property type="match status" value="1"/>
</dbReference>
<name>A0A841EJP6_9ACTN</name>
<accession>A0A841EJP6</accession>
<gene>
    <name evidence="4" type="ORF">HNR25_003392</name>
</gene>
<evidence type="ECO:0000256" key="2">
    <source>
        <dbReference type="SAM" id="MobiDB-lite"/>
    </source>
</evidence>
<dbReference type="InterPro" id="IPR003488">
    <property type="entry name" value="DprA"/>
</dbReference>
<evidence type="ECO:0000313" key="4">
    <source>
        <dbReference type="EMBL" id="MBB5999641.1"/>
    </source>
</evidence>
<dbReference type="RefSeq" id="WP_184636597.1">
    <property type="nucleotide sequence ID" value="NZ_BAABKT010000039.1"/>
</dbReference>
<dbReference type="SUPFAM" id="SSF102405">
    <property type="entry name" value="MCP/YpsA-like"/>
    <property type="match status" value="1"/>
</dbReference>
<evidence type="ECO:0000313" key="5">
    <source>
        <dbReference type="Proteomes" id="UP000578077"/>
    </source>
</evidence>
<sequence>MPCPEPPSQPPRIPDERPAGAPTGHPPAATADTSDDAAARAGLTAVAGPGDPAMGALLDEHGAAAVWQTLRRGRTPPAPPDARGGAADRAARWRQRAAGVDTDALLAAAAEIGSRLVVPGDPGWPTQLDQLGRERPYALWVRGTRDLRHACLRSVAVVGARAATAYGLHVAADLAWGLGQRSWTVVSGGAYGIDAAAHRGGLAAAAPGVAVLACGLDLSYPRGNENLFADIAARGTLVSEHPPGAPPSRHGFLVRNRIIAALTPGTVVVEAGARSGALNTARHAHRLHRAVMGVPGPVTSALSAGCHRLLRDGAAVCVTNTDDVVEQVGSIGTDLREAGDGGAVGGGVLDDTARRVLAAVPKRTCAGTASIAEAASTGIDTALSSLGLLAAAGFVERGASGWRAYRDP</sequence>
<feature type="compositionally biased region" description="Pro residues" evidence="2">
    <location>
        <begin position="1"/>
        <end position="12"/>
    </location>
</feature>
<organism evidence="4 5">
    <name type="scientific">Streptomonospora salina</name>
    <dbReference type="NCBI Taxonomy" id="104205"/>
    <lineage>
        <taxon>Bacteria</taxon>
        <taxon>Bacillati</taxon>
        <taxon>Actinomycetota</taxon>
        <taxon>Actinomycetes</taxon>
        <taxon>Streptosporangiales</taxon>
        <taxon>Nocardiopsidaceae</taxon>
        <taxon>Streptomonospora</taxon>
    </lineage>
</organism>
<dbReference type="NCBIfam" id="TIGR00732">
    <property type="entry name" value="dprA"/>
    <property type="match status" value="1"/>
</dbReference>
<keyword evidence="5" id="KW-1185">Reference proteome</keyword>
<dbReference type="PANTHER" id="PTHR43022:SF1">
    <property type="entry name" value="PROTEIN SMF"/>
    <property type="match status" value="1"/>
</dbReference>
<protein>
    <submittedName>
        <fullName evidence="4">DNA processing protein</fullName>
    </submittedName>
</protein>
<dbReference type="GO" id="GO:0009294">
    <property type="term" value="P:DNA-mediated transformation"/>
    <property type="evidence" value="ECO:0007669"/>
    <property type="project" value="InterPro"/>
</dbReference>